<sequence>MRYFSMDDAVQYYDYYYLMC</sequence>
<comment type="caution">
    <text evidence="1">The sequence shown here is derived from an EMBL/GenBank/DDBJ whole genome shotgun (WGS) entry which is preliminary data.</text>
</comment>
<protein>
    <submittedName>
        <fullName evidence="1">Uncharacterized protein</fullName>
    </submittedName>
</protein>
<dbReference type="AlphaFoldDB" id="A0A821UJ87"/>
<dbReference type="EMBL" id="CAJOBP010073422">
    <property type="protein sequence ID" value="CAF4890925.1"/>
    <property type="molecule type" value="Genomic_DNA"/>
</dbReference>
<organism evidence="1 2">
    <name type="scientific">Rotaria socialis</name>
    <dbReference type="NCBI Taxonomy" id="392032"/>
    <lineage>
        <taxon>Eukaryota</taxon>
        <taxon>Metazoa</taxon>
        <taxon>Spiralia</taxon>
        <taxon>Gnathifera</taxon>
        <taxon>Rotifera</taxon>
        <taxon>Eurotatoria</taxon>
        <taxon>Bdelloidea</taxon>
        <taxon>Philodinida</taxon>
        <taxon>Philodinidae</taxon>
        <taxon>Rotaria</taxon>
    </lineage>
</organism>
<dbReference type="Proteomes" id="UP000663873">
    <property type="component" value="Unassembled WGS sequence"/>
</dbReference>
<name>A0A821UJ87_9BILA</name>
<accession>A0A821UJ87</accession>
<proteinExistence type="predicted"/>
<gene>
    <name evidence="1" type="ORF">UJA718_LOCUS45091</name>
</gene>
<evidence type="ECO:0000313" key="1">
    <source>
        <dbReference type="EMBL" id="CAF4890925.1"/>
    </source>
</evidence>
<evidence type="ECO:0000313" key="2">
    <source>
        <dbReference type="Proteomes" id="UP000663873"/>
    </source>
</evidence>
<feature type="non-terminal residue" evidence="1">
    <location>
        <position position="20"/>
    </location>
</feature>
<keyword evidence="2" id="KW-1185">Reference proteome</keyword>
<reference evidence="1" key="1">
    <citation type="submission" date="2021-02" db="EMBL/GenBank/DDBJ databases">
        <authorList>
            <person name="Nowell W R."/>
        </authorList>
    </citation>
    <scope>NUCLEOTIDE SEQUENCE</scope>
</reference>